<comment type="caution">
    <text evidence="2">The sequence shown here is derived from an EMBL/GenBank/DDBJ whole genome shotgun (WGS) entry which is preliminary data.</text>
</comment>
<reference evidence="2 3" key="1">
    <citation type="submission" date="2023-03" db="EMBL/GenBank/DDBJ databases">
        <title>Paludisphaera mucosa sp. nov. a novel planctomycete from northern fen.</title>
        <authorList>
            <person name="Ivanova A."/>
        </authorList>
    </citation>
    <scope>NUCLEOTIDE SEQUENCE [LARGE SCALE GENOMIC DNA]</scope>
    <source>
        <strain evidence="2 3">Pla2</strain>
    </source>
</reference>
<organism evidence="2 3">
    <name type="scientific">Paludisphaera mucosa</name>
    <dbReference type="NCBI Taxonomy" id="3030827"/>
    <lineage>
        <taxon>Bacteria</taxon>
        <taxon>Pseudomonadati</taxon>
        <taxon>Planctomycetota</taxon>
        <taxon>Planctomycetia</taxon>
        <taxon>Isosphaerales</taxon>
        <taxon>Isosphaeraceae</taxon>
        <taxon>Paludisphaera</taxon>
    </lineage>
</organism>
<dbReference type="Proteomes" id="UP001216907">
    <property type="component" value="Unassembled WGS sequence"/>
</dbReference>
<accession>A0ABT6FB49</accession>
<evidence type="ECO:0000313" key="3">
    <source>
        <dbReference type="Proteomes" id="UP001216907"/>
    </source>
</evidence>
<feature type="chain" id="PRO_5046548176" evidence="1">
    <location>
        <begin position="21"/>
        <end position="291"/>
    </location>
</feature>
<keyword evidence="3" id="KW-1185">Reference proteome</keyword>
<evidence type="ECO:0000256" key="1">
    <source>
        <dbReference type="SAM" id="SignalP"/>
    </source>
</evidence>
<feature type="signal peptide" evidence="1">
    <location>
        <begin position="1"/>
        <end position="20"/>
    </location>
</feature>
<protein>
    <submittedName>
        <fullName evidence="2">DUF3472 domain-containing protein</fullName>
    </submittedName>
</protein>
<evidence type="ECO:0000313" key="2">
    <source>
        <dbReference type="EMBL" id="MDG3004818.1"/>
    </source>
</evidence>
<keyword evidence="1" id="KW-0732">Signal</keyword>
<dbReference type="Pfam" id="PF11958">
    <property type="entry name" value="DUF3472"/>
    <property type="match status" value="1"/>
</dbReference>
<proteinExistence type="predicted"/>
<dbReference type="EMBL" id="JARRAG010000002">
    <property type="protein sequence ID" value="MDG3004818.1"/>
    <property type="molecule type" value="Genomic_DNA"/>
</dbReference>
<gene>
    <name evidence="2" type="ORF">PZE19_13600</name>
</gene>
<dbReference type="InterPro" id="IPR021862">
    <property type="entry name" value="DUF3472"/>
</dbReference>
<sequence length="291" mass="31855">MTKDGFRAALVAGLATIAMAAGAGAGADEKLKDIACRSVHLGYPGEAGTAFYNEITIRESAVGTYFMVCGWDKGYFGLQELGNGKKLLIFSVWDSESDDPNAQKAEARTRLVDKDEKTRVKRFGGEGSGGQSFYDYDWKLDETYKLMVSSRVDGQRTEYTGWFFVPEEKGWRKLVTFSTVTGGKDLGGYYAFIEDFRRDRDSTTHARRAEFADAWLRTTSGAAVPLTRARFTADRNPVMNIDAFAKDGRFTLVTGGATRNEGAELREVMELPTAGAAVAPEALKLAGPARP</sequence>
<name>A0ABT6FB49_9BACT</name>
<dbReference type="RefSeq" id="WP_277861170.1">
    <property type="nucleotide sequence ID" value="NZ_JARRAG010000002.1"/>
</dbReference>